<dbReference type="GO" id="GO:0000156">
    <property type="term" value="F:phosphorelay response regulator activity"/>
    <property type="evidence" value="ECO:0007669"/>
    <property type="project" value="TreeGrafter"/>
</dbReference>
<dbReference type="InterPro" id="IPR039420">
    <property type="entry name" value="WalR-like"/>
</dbReference>
<protein>
    <submittedName>
        <fullName evidence="8">Two component transcriptional regulator, winged helix family</fullName>
    </submittedName>
</protein>
<dbReference type="PANTHER" id="PTHR48111:SF40">
    <property type="entry name" value="PHOSPHATE REGULON TRANSCRIPTIONAL REGULATORY PROTEIN PHOB"/>
    <property type="match status" value="1"/>
</dbReference>
<feature type="domain" description="OmpR/PhoB-type" evidence="7">
    <location>
        <begin position="130"/>
        <end position="227"/>
    </location>
</feature>
<dbReference type="InterPro" id="IPR001789">
    <property type="entry name" value="Sig_transdc_resp-reg_receiver"/>
</dbReference>
<evidence type="ECO:0000256" key="2">
    <source>
        <dbReference type="ARBA" id="ARBA00023012"/>
    </source>
</evidence>
<accession>E4RQU7</accession>
<dbReference type="InterPro" id="IPR016032">
    <property type="entry name" value="Sig_transdc_resp-reg_C-effctor"/>
</dbReference>
<dbReference type="CDD" id="cd00383">
    <property type="entry name" value="trans_reg_C"/>
    <property type="match status" value="1"/>
</dbReference>
<dbReference type="EMBL" id="CP002305">
    <property type="protein sequence ID" value="ADQ18390.1"/>
    <property type="molecule type" value="Genomic_DNA"/>
</dbReference>
<organism evidence="8 9">
    <name type="scientific">Leadbetterella byssophila (strain DSM 17132 / JCM 16389 / KACC 11308 / NBRC 106382 / 4M15)</name>
    <dbReference type="NCBI Taxonomy" id="649349"/>
    <lineage>
        <taxon>Bacteria</taxon>
        <taxon>Pseudomonadati</taxon>
        <taxon>Bacteroidota</taxon>
        <taxon>Cytophagia</taxon>
        <taxon>Cytophagales</taxon>
        <taxon>Leadbetterellaceae</taxon>
        <taxon>Leadbetterella</taxon>
    </lineage>
</organism>
<gene>
    <name evidence="8" type="ordered locus">Lbys_2728</name>
</gene>
<dbReference type="Gene3D" id="6.10.250.690">
    <property type="match status" value="1"/>
</dbReference>
<feature type="DNA-binding region" description="OmpR/PhoB-type" evidence="5">
    <location>
        <begin position="130"/>
        <end position="227"/>
    </location>
</feature>
<dbReference type="eggNOG" id="COG0745">
    <property type="taxonomic scope" value="Bacteria"/>
</dbReference>
<dbReference type="Pfam" id="PF00486">
    <property type="entry name" value="Trans_reg_C"/>
    <property type="match status" value="1"/>
</dbReference>
<reference key="1">
    <citation type="submission" date="2010-11" db="EMBL/GenBank/DDBJ databases">
        <title>The complete genome of Leadbetterella byssophila DSM 17132.</title>
        <authorList>
            <consortium name="US DOE Joint Genome Institute (JGI-PGF)"/>
            <person name="Lucas S."/>
            <person name="Copeland A."/>
            <person name="Lapidus A."/>
            <person name="Glavina del Rio T."/>
            <person name="Dalin E."/>
            <person name="Tice H."/>
            <person name="Bruce D."/>
            <person name="Goodwin L."/>
            <person name="Pitluck S."/>
            <person name="Kyrpides N."/>
            <person name="Mavromatis K."/>
            <person name="Ivanova N."/>
            <person name="Teshima H."/>
            <person name="Brettin T."/>
            <person name="Detter J.C."/>
            <person name="Han C."/>
            <person name="Tapia R."/>
            <person name="Land M."/>
            <person name="Hauser L."/>
            <person name="Markowitz V."/>
            <person name="Cheng J.-F."/>
            <person name="Hugenholtz P."/>
            <person name="Woyke T."/>
            <person name="Wu D."/>
            <person name="Tindall B."/>
            <person name="Pomrenke H.G."/>
            <person name="Brambilla E."/>
            <person name="Klenk H.-P."/>
            <person name="Eisen J.A."/>
        </authorList>
    </citation>
    <scope>NUCLEOTIDE SEQUENCE [LARGE SCALE GENOMIC DNA]</scope>
    <source>
        <strain>DSM 17132</strain>
    </source>
</reference>
<evidence type="ECO:0000256" key="4">
    <source>
        <dbReference type="PROSITE-ProRule" id="PRU00169"/>
    </source>
</evidence>
<feature type="modified residue" description="4-aspartylphosphate" evidence="4">
    <location>
        <position position="53"/>
    </location>
</feature>
<dbReference type="InterPro" id="IPR036388">
    <property type="entry name" value="WH-like_DNA-bd_sf"/>
</dbReference>
<dbReference type="InterPro" id="IPR001867">
    <property type="entry name" value="OmpR/PhoB-type_DNA-bd"/>
</dbReference>
<dbReference type="SMART" id="SM00448">
    <property type="entry name" value="REC"/>
    <property type="match status" value="1"/>
</dbReference>
<dbReference type="PROSITE" id="PS51755">
    <property type="entry name" value="OMPR_PHOB"/>
    <property type="match status" value="1"/>
</dbReference>
<reference evidence="8 9" key="2">
    <citation type="journal article" date="2011" name="Stand. Genomic Sci.">
        <title>Complete genome sequence of Leadbetterella byssophila type strain (4M15).</title>
        <authorList>
            <person name="Abt B."/>
            <person name="Teshima H."/>
            <person name="Lucas S."/>
            <person name="Lapidus A."/>
            <person name="Del Rio T.G."/>
            <person name="Nolan M."/>
            <person name="Tice H."/>
            <person name="Cheng J.F."/>
            <person name="Pitluck S."/>
            <person name="Liolios K."/>
            <person name="Pagani I."/>
            <person name="Ivanova N."/>
            <person name="Mavromatis K."/>
            <person name="Pati A."/>
            <person name="Tapia R."/>
            <person name="Han C."/>
            <person name="Goodwin L."/>
            <person name="Chen A."/>
            <person name="Palaniappan K."/>
            <person name="Land M."/>
            <person name="Hauser L."/>
            <person name="Chang Y.J."/>
            <person name="Jeffries C.D."/>
            <person name="Rohde M."/>
            <person name="Goker M."/>
            <person name="Tindall B.J."/>
            <person name="Detter J.C."/>
            <person name="Woyke T."/>
            <person name="Bristow J."/>
            <person name="Eisen J.A."/>
            <person name="Markowitz V."/>
            <person name="Hugenholtz P."/>
            <person name="Klenk H.P."/>
            <person name="Kyrpides N.C."/>
        </authorList>
    </citation>
    <scope>NUCLEOTIDE SEQUENCE [LARGE SCALE GENOMIC DNA]</scope>
    <source>
        <strain evidence="9">DSM 17132 / JCM 16389 / KACC 11308 / NBRC 106382 / 4M15</strain>
    </source>
</reference>
<dbReference type="Gene3D" id="1.10.10.10">
    <property type="entry name" value="Winged helix-like DNA-binding domain superfamily/Winged helix DNA-binding domain"/>
    <property type="match status" value="1"/>
</dbReference>
<dbReference type="GO" id="GO:0005829">
    <property type="term" value="C:cytosol"/>
    <property type="evidence" value="ECO:0007669"/>
    <property type="project" value="TreeGrafter"/>
</dbReference>
<dbReference type="RefSeq" id="WP_013409422.1">
    <property type="nucleotide sequence ID" value="NC_014655.1"/>
</dbReference>
<feature type="domain" description="Response regulatory" evidence="6">
    <location>
        <begin position="4"/>
        <end position="118"/>
    </location>
</feature>
<sequence>MKISLLLAEDDPNLGELLQDYLTAKGFQVTLAVNGEQAFDLFCLNEYHLCILDVMMPKKDGFSLAKDIRLHNEFIPIIFLTAKSMKEDTLKGFEVGADDYLTKPFLMEELLVRIKAIIKRTQGKEEINTSTKFTFGKLTLDTEKRELISGSNRISLTTKESALLGLFCQHVNEPVSRTYALKMIWGEDSYFNARSMDVYITKLRKYLKEEPSVKIINLHGEGFKLVTLS</sequence>
<dbReference type="GO" id="GO:0032993">
    <property type="term" value="C:protein-DNA complex"/>
    <property type="evidence" value="ECO:0007669"/>
    <property type="project" value="TreeGrafter"/>
</dbReference>
<evidence type="ECO:0000259" key="7">
    <source>
        <dbReference type="PROSITE" id="PS51755"/>
    </source>
</evidence>
<dbReference type="CDD" id="cd17574">
    <property type="entry name" value="REC_OmpR"/>
    <property type="match status" value="1"/>
</dbReference>
<evidence type="ECO:0000259" key="6">
    <source>
        <dbReference type="PROSITE" id="PS50110"/>
    </source>
</evidence>
<dbReference type="AlphaFoldDB" id="E4RQU7"/>
<keyword evidence="9" id="KW-1185">Reference proteome</keyword>
<keyword evidence="3 5" id="KW-0238">DNA-binding</keyword>
<dbReference type="SUPFAM" id="SSF46894">
    <property type="entry name" value="C-terminal effector domain of the bipartite response regulators"/>
    <property type="match status" value="1"/>
</dbReference>
<dbReference type="Pfam" id="PF00072">
    <property type="entry name" value="Response_reg"/>
    <property type="match status" value="1"/>
</dbReference>
<dbReference type="KEGG" id="lby:Lbys_2728"/>
<dbReference type="InterPro" id="IPR011006">
    <property type="entry name" value="CheY-like_superfamily"/>
</dbReference>
<keyword evidence="1 4" id="KW-0597">Phosphoprotein</keyword>
<name>E4RQU7_LEAB4</name>
<dbReference type="PROSITE" id="PS50110">
    <property type="entry name" value="RESPONSE_REGULATORY"/>
    <property type="match status" value="1"/>
</dbReference>
<evidence type="ECO:0000256" key="1">
    <source>
        <dbReference type="ARBA" id="ARBA00022553"/>
    </source>
</evidence>
<evidence type="ECO:0000256" key="3">
    <source>
        <dbReference type="ARBA" id="ARBA00023125"/>
    </source>
</evidence>
<dbReference type="GO" id="GO:0000976">
    <property type="term" value="F:transcription cis-regulatory region binding"/>
    <property type="evidence" value="ECO:0007669"/>
    <property type="project" value="TreeGrafter"/>
</dbReference>
<evidence type="ECO:0000256" key="5">
    <source>
        <dbReference type="PROSITE-ProRule" id="PRU01091"/>
    </source>
</evidence>
<evidence type="ECO:0000313" key="9">
    <source>
        <dbReference type="Proteomes" id="UP000007435"/>
    </source>
</evidence>
<keyword evidence="2" id="KW-0902">Two-component regulatory system</keyword>
<dbReference type="SUPFAM" id="SSF52172">
    <property type="entry name" value="CheY-like"/>
    <property type="match status" value="1"/>
</dbReference>
<dbReference type="GO" id="GO:0006355">
    <property type="term" value="P:regulation of DNA-templated transcription"/>
    <property type="evidence" value="ECO:0007669"/>
    <property type="project" value="InterPro"/>
</dbReference>
<dbReference type="SMART" id="SM00862">
    <property type="entry name" value="Trans_reg_C"/>
    <property type="match status" value="1"/>
</dbReference>
<dbReference type="OrthoDB" id="5343479at2"/>
<dbReference type="Proteomes" id="UP000007435">
    <property type="component" value="Chromosome"/>
</dbReference>
<dbReference type="STRING" id="649349.Lbys_2728"/>
<dbReference type="Gene3D" id="3.40.50.2300">
    <property type="match status" value="1"/>
</dbReference>
<dbReference type="PANTHER" id="PTHR48111">
    <property type="entry name" value="REGULATOR OF RPOS"/>
    <property type="match status" value="1"/>
</dbReference>
<dbReference type="HOGENOM" id="CLU_000445_30_3_10"/>
<proteinExistence type="predicted"/>
<evidence type="ECO:0000313" key="8">
    <source>
        <dbReference type="EMBL" id="ADQ18390.1"/>
    </source>
</evidence>